<evidence type="ECO:0000313" key="1">
    <source>
        <dbReference type="EMBL" id="OFW56289.1"/>
    </source>
</evidence>
<dbReference type="Proteomes" id="UP000177876">
    <property type="component" value="Unassembled WGS sequence"/>
</dbReference>
<dbReference type="AlphaFoldDB" id="A0A1F2WHF3"/>
<organism evidence="1 2">
    <name type="scientific">Candidatus Solincola sediminis</name>
    <dbReference type="NCBI Taxonomy" id="1797199"/>
    <lineage>
        <taxon>Bacteria</taxon>
        <taxon>Bacillati</taxon>
        <taxon>Actinomycetota</taxon>
        <taxon>Candidatus Geothermincolia</taxon>
        <taxon>Candidatus Geothermincolales</taxon>
        <taxon>Candidatus Geothermincolaceae</taxon>
        <taxon>Candidatus Solincola</taxon>
    </lineage>
</organism>
<evidence type="ECO:0000313" key="2">
    <source>
        <dbReference type="Proteomes" id="UP000177876"/>
    </source>
</evidence>
<dbReference type="STRING" id="1797197.A2Y75_03535"/>
<sequence>MAENRLKGRSQYGVGLLGHPVDGRLSCLVPHKDILPGGIALLKSLCYEYEGFQKPPKVEVEKEES</sequence>
<dbReference type="EMBL" id="MELK01000047">
    <property type="protein sequence ID" value="OFW56289.1"/>
    <property type="molecule type" value="Genomic_DNA"/>
</dbReference>
<accession>A0A1F2WHF3</accession>
<protein>
    <submittedName>
        <fullName evidence="1">Uncharacterized protein</fullName>
    </submittedName>
</protein>
<name>A0A1F2WHF3_9ACTN</name>
<proteinExistence type="predicted"/>
<comment type="caution">
    <text evidence="1">The sequence shown here is derived from an EMBL/GenBank/DDBJ whole genome shotgun (WGS) entry which is preliminary data.</text>
</comment>
<reference evidence="1 2" key="1">
    <citation type="journal article" date="2016" name="Nat. Commun.">
        <title>Thousands of microbial genomes shed light on interconnected biogeochemical processes in an aquifer system.</title>
        <authorList>
            <person name="Anantharaman K."/>
            <person name="Brown C.T."/>
            <person name="Hug L.A."/>
            <person name="Sharon I."/>
            <person name="Castelle C.J."/>
            <person name="Probst A.J."/>
            <person name="Thomas B.C."/>
            <person name="Singh A."/>
            <person name="Wilkins M.J."/>
            <person name="Karaoz U."/>
            <person name="Brodie E.L."/>
            <person name="Williams K.H."/>
            <person name="Hubbard S.S."/>
            <person name="Banfield J.F."/>
        </authorList>
    </citation>
    <scope>NUCLEOTIDE SEQUENCE [LARGE SCALE GENOMIC DNA]</scope>
</reference>
<gene>
    <name evidence="1" type="ORF">A2Y75_03535</name>
</gene>